<dbReference type="Proteomes" id="UP000183050">
    <property type="component" value="Plasmid unnamed5"/>
</dbReference>
<evidence type="ECO:0000313" key="2">
    <source>
        <dbReference type="Proteomes" id="UP000183050"/>
    </source>
</evidence>
<proteinExistence type="predicted"/>
<evidence type="ECO:0000313" key="1">
    <source>
        <dbReference type="EMBL" id="API57135.1"/>
    </source>
</evidence>
<gene>
    <name evidence="1" type="ORF">BMW22_37575</name>
</gene>
<sequence length="87" mass="9971">MDDVMGETRKVFVETFFFAPTDKATTPVNIIDLQNQRSKHDGSAARDRCPSRLKRVALWNFVFTHVVSAKPLHTFARHALARLFLRA</sequence>
<dbReference type="EMBL" id="CP018233">
    <property type="protein sequence ID" value="API57135.1"/>
    <property type="molecule type" value="Genomic_DNA"/>
</dbReference>
<accession>A0A1L3ZN91</accession>
<name>A0A1L3ZN91_RHILE</name>
<reference evidence="1 2" key="1">
    <citation type="submission" date="2016-11" db="EMBL/GenBank/DDBJ databases">
        <title>Rhizobium leguminosarum bv. viciae strain Vaf12 isolated from Vavilovia formosa root nodules from Russia, Dagestan.</title>
        <authorList>
            <person name="Kimeklis A."/>
        </authorList>
    </citation>
    <scope>NUCLEOTIDE SEQUENCE [LARGE SCALE GENOMIC DNA]</scope>
    <source>
        <strain evidence="1 2">Vaf-108</strain>
        <plasmid evidence="2">Plasmid unnamed5</plasmid>
    </source>
</reference>
<dbReference type="AlphaFoldDB" id="A0A1L3ZN91"/>
<dbReference type="RefSeq" id="WP_072642353.1">
    <property type="nucleotide sequence ID" value="NZ_CP018233.1"/>
</dbReference>
<keyword evidence="1" id="KW-0614">Plasmid</keyword>
<protein>
    <submittedName>
        <fullName evidence="1">Uncharacterized protein</fullName>
    </submittedName>
</protein>
<organism evidence="1 2">
    <name type="scientific">Rhizobium leguminosarum</name>
    <dbReference type="NCBI Taxonomy" id="384"/>
    <lineage>
        <taxon>Bacteria</taxon>
        <taxon>Pseudomonadati</taxon>
        <taxon>Pseudomonadota</taxon>
        <taxon>Alphaproteobacteria</taxon>
        <taxon>Hyphomicrobiales</taxon>
        <taxon>Rhizobiaceae</taxon>
        <taxon>Rhizobium/Agrobacterium group</taxon>
        <taxon>Rhizobium</taxon>
    </lineage>
</organism>
<geneLocation type="plasmid" evidence="1 2">
    <name>unnamed5</name>
</geneLocation>